<evidence type="ECO:0000313" key="8">
    <source>
        <dbReference type="EMBL" id="KEJ97159.1"/>
    </source>
</evidence>
<dbReference type="Pfam" id="PF03963">
    <property type="entry name" value="FlgD"/>
    <property type="match status" value="1"/>
</dbReference>
<dbReference type="NCBIfam" id="NF009453">
    <property type="entry name" value="PRK12813.1"/>
    <property type="match status" value="1"/>
</dbReference>
<proteinExistence type="inferred from homology"/>
<protein>
    <recommendedName>
        <fullName evidence="2 5">Basal-body rod modification protein FlgD</fullName>
    </recommendedName>
</protein>
<evidence type="ECO:0000256" key="4">
    <source>
        <dbReference type="ARBA" id="ARBA00024746"/>
    </source>
</evidence>
<dbReference type="InterPro" id="IPR025965">
    <property type="entry name" value="FlgD/Vpr_Ig-like"/>
</dbReference>
<evidence type="ECO:0000256" key="2">
    <source>
        <dbReference type="ARBA" id="ARBA00016013"/>
    </source>
</evidence>
<dbReference type="EMBL" id="JAMD01000002">
    <property type="protein sequence ID" value="KEJ97159.1"/>
    <property type="molecule type" value="Genomic_DNA"/>
</dbReference>
<feature type="compositionally biased region" description="Low complexity" evidence="6">
    <location>
        <begin position="1"/>
        <end position="19"/>
    </location>
</feature>
<accession>A0A073J5C0</accession>
<dbReference type="OrthoDB" id="9785233at2"/>
<dbReference type="GO" id="GO:0044781">
    <property type="term" value="P:bacterial-type flagellum organization"/>
    <property type="evidence" value="ECO:0007669"/>
    <property type="project" value="UniProtKB-UniRule"/>
</dbReference>
<comment type="similarity">
    <text evidence="1 5">Belongs to the FlgD family.</text>
</comment>
<dbReference type="AlphaFoldDB" id="A0A073J5C0"/>
<name>A0A073J5C0_9RHOB</name>
<keyword evidence="9" id="KW-1185">Reference proteome</keyword>
<dbReference type="RefSeq" id="WP_037922887.1">
    <property type="nucleotide sequence ID" value="NZ_CP054599.1"/>
</dbReference>
<gene>
    <name evidence="8" type="ORF">SUH3_10310</name>
</gene>
<dbReference type="GeneID" id="68871815"/>
<evidence type="ECO:0000256" key="6">
    <source>
        <dbReference type="SAM" id="MobiDB-lite"/>
    </source>
</evidence>
<reference evidence="8 9" key="1">
    <citation type="submission" date="2014-01" db="EMBL/GenBank/DDBJ databases">
        <title>Sulfitobacter sp. H3 (MCCC 1A00686) Genome Sequencing.</title>
        <authorList>
            <person name="Lai Q."/>
            <person name="Hong Z."/>
        </authorList>
    </citation>
    <scope>NUCLEOTIDE SEQUENCE [LARGE SCALE GENOMIC DNA]</scope>
    <source>
        <strain evidence="8 9">H3</strain>
    </source>
</reference>
<dbReference type="Proteomes" id="UP000027746">
    <property type="component" value="Unassembled WGS sequence"/>
</dbReference>
<evidence type="ECO:0000259" key="7">
    <source>
        <dbReference type="Pfam" id="PF13860"/>
    </source>
</evidence>
<comment type="function">
    <text evidence="4 5">Required for flagellar hook formation. May act as a scaffolding protein.</text>
</comment>
<evidence type="ECO:0000256" key="3">
    <source>
        <dbReference type="ARBA" id="ARBA00022795"/>
    </source>
</evidence>
<dbReference type="InterPro" id="IPR005648">
    <property type="entry name" value="FlgD"/>
</dbReference>
<dbReference type="Pfam" id="PF13860">
    <property type="entry name" value="FlgD_ig"/>
    <property type="match status" value="1"/>
</dbReference>
<keyword evidence="3 5" id="KW-1005">Bacterial flagellum biogenesis</keyword>
<evidence type="ECO:0000256" key="5">
    <source>
        <dbReference type="RuleBase" id="RU362076"/>
    </source>
</evidence>
<sequence length="230" mass="24547">MNIAPTAAQAQAQSQTSTTPLPEKAASLISSDFETFLRMMTTQARYQDPLEPMDSSEYAAQLAQFSMVEQQVQTNDLLQTLSAALQAANATQTNVGALSGWIGMEALSYAPAHFDGTPVTIAPNPLTAADAAYLVVYDDAGNEVQRQSIPVSPDAVQWQGIAGLNGSTFPDGNYTFEVESYQAGELLLAERAQTYGRVTEARIEQGRTILILEGGIAVLADDVTGLRDPV</sequence>
<organism evidence="8 9">
    <name type="scientific">Pseudosulfitobacter pseudonitzschiae</name>
    <dbReference type="NCBI Taxonomy" id="1402135"/>
    <lineage>
        <taxon>Bacteria</taxon>
        <taxon>Pseudomonadati</taxon>
        <taxon>Pseudomonadota</taxon>
        <taxon>Alphaproteobacteria</taxon>
        <taxon>Rhodobacterales</taxon>
        <taxon>Roseobacteraceae</taxon>
        <taxon>Pseudosulfitobacter</taxon>
    </lineage>
</organism>
<evidence type="ECO:0000313" key="9">
    <source>
        <dbReference type="Proteomes" id="UP000027746"/>
    </source>
</evidence>
<feature type="domain" description="FlgD/Vpr Ig-like" evidence="7">
    <location>
        <begin position="114"/>
        <end position="183"/>
    </location>
</feature>
<comment type="caution">
    <text evidence="8">The sequence shown here is derived from an EMBL/GenBank/DDBJ whole genome shotgun (WGS) entry which is preliminary data.</text>
</comment>
<evidence type="ECO:0000256" key="1">
    <source>
        <dbReference type="ARBA" id="ARBA00010577"/>
    </source>
</evidence>
<feature type="region of interest" description="Disordered" evidence="6">
    <location>
        <begin position="1"/>
        <end position="23"/>
    </location>
</feature>